<proteinExistence type="predicted"/>
<dbReference type="OrthoDB" id="5954188at2"/>
<protein>
    <recommendedName>
        <fullName evidence="1">Late embryogenesis abundant protein LEA-2 subgroup domain-containing protein</fullName>
    </recommendedName>
</protein>
<dbReference type="RefSeq" id="WP_129469368.1">
    <property type="nucleotide sequence ID" value="NZ_SAWZ01000001.1"/>
</dbReference>
<feature type="domain" description="Late embryogenesis abundant protein LEA-2 subgroup" evidence="1">
    <location>
        <begin position="49"/>
        <end position="127"/>
    </location>
</feature>
<dbReference type="AlphaFoldDB" id="A0A4Q1K1L3"/>
<dbReference type="Proteomes" id="UP000289784">
    <property type="component" value="Unassembled WGS sequence"/>
</dbReference>
<evidence type="ECO:0000313" key="2">
    <source>
        <dbReference type="EMBL" id="RXR08476.1"/>
    </source>
</evidence>
<evidence type="ECO:0000313" key="3">
    <source>
        <dbReference type="Proteomes" id="UP000289784"/>
    </source>
</evidence>
<gene>
    <name evidence="2" type="ORF">EPA99_01225</name>
</gene>
<accession>A0A4Q1K1L3</accession>
<evidence type="ECO:0000259" key="1">
    <source>
        <dbReference type="Pfam" id="PF03168"/>
    </source>
</evidence>
<dbReference type="SUPFAM" id="SSF117070">
    <property type="entry name" value="LEA14-like"/>
    <property type="match status" value="1"/>
</dbReference>
<sequence length="157" mass="16465">MIHRRSLILMAATVALLAACGGPVRRVSEPAASIQQLTVNADGSWKVELRLQNYSSIPMRFDSVKLAITVNTQDAGTLTGSPAISIGPESADVVSLAFMPAGIAKIAVADALSGRHALPYTLKGTVMATPEEAKARSFDLDVRNTLNPVPGLDGALR</sequence>
<keyword evidence="3" id="KW-1185">Reference proteome</keyword>
<organism evidence="2 3">
    <name type="scientific">Pseudoxanthomonas composti</name>
    <dbReference type="NCBI Taxonomy" id="2137479"/>
    <lineage>
        <taxon>Bacteria</taxon>
        <taxon>Pseudomonadati</taxon>
        <taxon>Pseudomonadota</taxon>
        <taxon>Gammaproteobacteria</taxon>
        <taxon>Lysobacterales</taxon>
        <taxon>Lysobacteraceae</taxon>
        <taxon>Pseudoxanthomonas</taxon>
    </lineage>
</organism>
<dbReference type="InterPro" id="IPR004864">
    <property type="entry name" value="LEA_2"/>
</dbReference>
<dbReference type="PROSITE" id="PS51257">
    <property type="entry name" value="PROKAR_LIPOPROTEIN"/>
    <property type="match status" value="1"/>
</dbReference>
<dbReference type="Pfam" id="PF03168">
    <property type="entry name" value="LEA_2"/>
    <property type="match status" value="1"/>
</dbReference>
<dbReference type="EMBL" id="SAWZ01000001">
    <property type="protein sequence ID" value="RXR08476.1"/>
    <property type="molecule type" value="Genomic_DNA"/>
</dbReference>
<name>A0A4Q1K1L3_9GAMM</name>
<comment type="caution">
    <text evidence="2">The sequence shown here is derived from an EMBL/GenBank/DDBJ whole genome shotgun (WGS) entry which is preliminary data.</text>
</comment>
<reference evidence="2 3" key="1">
    <citation type="submission" date="2019-01" db="EMBL/GenBank/DDBJ databases">
        <title>Pseudoxanthomonas composti sp. nov., isolated from compost.</title>
        <authorList>
            <person name="Yang G."/>
        </authorList>
    </citation>
    <scope>NUCLEOTIDE SEQUENCE [LARGE SCALE GENOMIC DNA]</scope>
    <source>
        <strain evidence="2 3">GSS15</strain>
    </source>
</reference>